<dbReference type="RefSeq" id="WP_091810681.1">
    <property type="nucleotide sequence ID" value="NZ_CP016354.1"/>
</dbReference>
<dbReference type="Proteomes" id="UP000199494">
    <property type="component" value="Unassembled WGS sequence"/>
</dbReference>
<reference evidence="1 2" key="1">
    <citation type="submission" date="2016-10" db="EMBL/GenBank/DDBJ databases">
        <authorList>
            <person name="de Groot N.N."/>
        </authorList>
    </citation>
    <scope>NUCLEOTIDE SEQUENCE [LARGE SCALE GENOMIC DNA]</scope>
    <source>
        <strain evidence="1 2">CGMCC 4.5506</strain>
    </source>
</reference>
<protein>
    <submittedName>
        <fullName evidence="1">Uncharacterized protein</fullName>
    </submittedName>
</protein>
<sequence length="141" mass="16301">MTDHDTDHDTEADSGTSFQTYFPDLSTWVTDWLLLVWQHRQTPSQVWCPQWWQHTEVISRFEGMWRSWELARLDNAAGMAAWWRDVADHHMPVITDTDGPFHHCRTGHNKDSATKLLLTGEPPPPGWFAPEPTSASSDTWT</sequence>
<dbReference type="EMBL" id="FMZE01000015">
    <property type="protein sequence ID" value="SDD97342.1"/>
    <property type="molecule type" value="Genomic_DNA"/>
</dbReference>
<name>A0A222W1E6_9PSEU</name>
<dbReference type="OrthoDB" id="4570343at2"/>
<dbReference type="KEGG" id="pmad:BAY61_32220"/>
<dbReference type="Pfam" id="PF16259">
    <property type="entry name" value="DUF4913"/>
    <property type="match status" value="1"/>
</dbReference>
<dbReference type="STRING" id="530584.SAMN05421630_115110"/>
<evidence type="ECO:0000313" key="2">
    <source>
        <dbReference type="Proteomes" id="UP000199494"/>
    </source>
</evidence>
<gene>
    <name evidence="1" type="ORF">SAMN05421630_115110</name>
</gene>
<dbReference type="InterPro" id="IPR032584">
    <property type="entry name" value="DUF4913"/>
</dbReference>
<dbReference type="AlphaFoldDB" id="A0A222W1E6"/>
<evidence type="ECO:0000313" key="1">
    <source>
        <dbReference type="EMBL" id="SDD97342.1"/>
    </source>
</evidence>
<accession>A0A222W1E6</accession>
<proteinExistence type="predicted"/>
<keyword evidence="2" id="KW-1185">Reference proteome</keyword>
<organism evidence="1 2">
    <name type="scientific">Prauserella marina</name>
    <dbReference type="NCBI Taxonomy" id="530584"/>
    <lineage>
        <taxon>Bacteria</taxon>
        <taxon>Bacillati</taxon>
        <taxon>Actinomycetota</taxon>
        <taxon>Actinomycetes</taxon>
        <taxon>Pseudonocardiales</taxon>
        <taxon>Pseudonocardiaceae</taxon>
        <taxon>Prauserella</taxon>
    </lineage>
</organism>